<evidence type="ECO:0000313" key="2">
    <source>
        <dbReference type="Proteomes" id="UP000789920"/>
    </source>
</evidence>
<feature type="non-terminal residue" evidence="1">
    <location>
        <position position="118"/>
    </location>
</feature>
<dbReference type="EMBL" id="CAJVQC010027324">
    <property type="protein sequence ID" value="CAG8736095.1"/>
    <property type="molecule type" value="Genomic_DNA"/>
</dbReference>
<feature type="non-terminal residue" evidence="1">
    <location>
        <position position="1"/>
    </location>
</feature>
<keyword evidence="2" id="KW-1185">Reference proteome</keyword>
<reference evidence="1" key="1">
    <citation type="submission" date="2021-06" db="EMBL/GenBank/DDBJ databases">
        <authorList>
            <person name="Kallberg Y."/>
            <person name="Tangrot J."/>
            <person name="Rosling A."/>
        </authorList>
    </citation>
    <scope>NUCLEOTIDE SEQUENCE</scope>
    <source>
        <strain evidence="1">MA461A</strain>
    </source>
</reference>
<comment type="caution">
    <text evidence="1">The sequence shown here is derived from an EMBL/GenBank/DDBJ whole genome shotgun (WGS) entry which is preliminary data.</text>
</comment>
<evidence type="ECO:0000313" key="1">
    <source>
        <dbReference type="EMBL" id="CAG8736095.1"/>
    </source>
</evidence>
<accession>A0ACA9Q6G3</accession>
<proteinExistence type="predicted"/>
<dbReference type="Proteomes" id="UP000789920">
    <property type="component" value="Unassembled WGS sequence"/>
</dbReference>
<sequence>CPQNDEDYNNSEKTSNLEKRFYKKRKHEPIKKQKHKPIKEEKHKPIKTQEHKPTPCKTATCTLTKTECVTPTPTCAPLSAPCNISHQELCCTGLCSTLSPSFGCCNPKGQPCPIFSPQ</sequence>
<gene>
    <name evidence="1" type="ORF">RPERSI_LOCUS12672</name>
</gene>
<protein>
    <submittedName>
        <fullName evidence="1">22181_t:CDS:1</fullName>
    </submittedName>
</protein>
<name>A0ACA9Q6G3_9GLOM</name>
<organism evidence="1 2">
    <name type="scientific">Racocetra persica</name>
    <dbReference type="NCBI Taxonomy" id="160502"/>
    <lineage>
        <taxon>Eukaryota</taxon>
        <taxon>Fungi</taxon>
        <taxon>Fungi incertae sedis</taxon>
        <taxon>Mucoromycota</taxon>
        <taxon>Glomeromycotina</taxon>
        <taxon>Glomeromycetes</taxon>
        <taxon>Diversisporales</taxon>
        <taxon>Gigasporaceae</taxon>
        <taxon>Racocetra</taxon>
    </lineage>
</organism>